<name>A0A559T7Y1_SERFO</name>
<gene>
    <name evidence="1" type="ORF">FHU10_3308</name>
</gene>
<sequence>MTTIVLTRERQTAPSPFGCVGVNNWTISPLWAVDDHHCSHLRVPDGSLSLWERWGEQLDYIAIMGGR</sequence>
<accession>A0A559T7Y1</accession>
<dbReference type="EMBL" id="VISQ01000001">
    <property type="protein sequence ID" value="TVZ70716.1"/>
    <property type="molecule type" value="Genomic_DNA"/>
</dbReference>
<comment type="caution">
    <text evidence="1">The sequence shown here is derived from an EMBL/GenBank/DDBJ whole genome shotgun (WGS) entry which is preliminary data.</text>
</comment>
<reference evidence="1" key="1">
    <citation type="submission" date="2019-06" db="EMBL/GenBank/DDBJ databases">
        <authorList>
            <person name="Deangelis K."/>
            <person name="Huntemann M."/>
            <person name="Clum A."/>
            <person name="Pillay M."/>
            <person name="Palaniappan K."/>
            <person name="Varghese N."/>
            <person name="Mikhailova N."/>
            <person name="Stamatis D."/>
            <person name="Reddy T."/>
            <person name="Daum C."/>
            <person name="Shapiro N."/>
            <person name="Ivanova N."/>
            <person name="Kyrpides N."/>
            <person name="Woyke T."/>
        </authorList>
    </citation>
    <scope>NUCLEOTIDE SEQUENCE [LARGE SCALE GENOMIC DNA]</scope>
    <source>
        <strain evidence="1">128R</strain>
    </source>
</reference>
<reference evidence="1" key="2">
    <citation type="submission" date="2019-08" db="EMBL/GenBank/DDBJ databases">
        <title>Investigation of anaerobic lignin degradation for improved lignocellulosic biofuels.</title>
        <authorList>
            <person name="Deangelis K.PhD."/>
        </authorList>
    </citation>
    <scope>NUCLEOTIDE SEQUENCE [LARGE SCALE GENOMIC DNA]</scope>
    <source>
        <strain evidence="1">128R</strain>
    </source>
</reference>
<evidence type="ECO:0000313" key="1">
    <source>
        <dbReference type="EMBL" id="TVZ70716.1"/>
    </source>
</evidence>
<organism evidence="1">
    <name type="scientific">Serratia fonticola</name>
    <dbReference type="NCBI Taxonomy" id="47917"/>
    <lineage>
        <taxon>Bacteria</taxon>
        <taxon>Pseudomonadati</taxon>
        <taxon>Pseudomonadota</taxon>
        <taxon>Gammaproteobacteria</taxon>
        <taxon>Enterobacterales</taxon>
        <taxon>Yersiniaceae</taxon>
        <taxon>Serratia</taxon>
    </lineage>
</organism>
<proteinExistence type="predicted"/>
<protein>
    <submittedName>
        <fullName evidence="1">Uncharacterized protein</fullName>
    </submittedName>
</protein>
<dbReference type="AlphaFoldDB" id="A0A559T7Y1"/>